<dbReference type="SUPFAM" id="SSF53098">
    <property type="entry name" value="Ribonuclease H-like"/>
    <property type="match status" value="1"/>
</dbReference>
<protein>
    <submittedName>
        <fullName evidence="1">Pol protein</fullName>
    </submittedName>
</protein>
<dbReference type="InterPro" id="IPR012337">
    <property type="entry name" value="RNaseH-like_sf"/>
</dbReference>
<dbReference type="EMBL" id="DQ155043">
    <property type="protein sequence ID" value="AAZ91569.1"/>
    <property type="molecule type" value="Genomic_DNA"/>
</dbReference>
<proteinExistence type="predicted"/>
<organismHost>
    <name type="scientific">Homo sapiens</name>
    <name type="common">Human</name>
    <dbReference type="NCBI Taxonomy" id="9606"/>
</organismHost>
<organism evidence="1">
    <name type="scientific">Human immunodeficiency virus type 1</name>
    <name type="common">HIV-1</name>
    <dbReference type="NCBI Taxonomy" id="11676"/>
    <lineage>
        <taxon>Viruses</taxon>
        <taxon>Riboviria</taxon>
        <taxon>Pararnavirae</taxon>
        <taxon>Artverviricota</taxon>
        <taxon>Revtraviricetes</taxon>
        <taxon>Ortervirales</taxon>
        <taxon>Retroviridae</taxon>
        <taxon>Orthoretrovirinae</taxon>
        <taxon>Lentivirus</taxon>
        <taxon>Lentivirus humimdef1</taxon>
    </lineage>
</organism>
<feature type="non-terminal residue" evidence="1">
    <location>
        <position position="1"/>
    </location>
</feature>
<reference evidence="1" key="1">
    <citation type="submission" date="2005-08" db="EMBL/GenBank/DDBJ databases">
        <title>Genomic Diversity of HIV-1 subtypes in Northern Kenya.</title>
        <authorList>
            <person name="Khamadi S.A."/>
            <person name="Ochieng W."/>
            <person name="Lihana R.W."/>
            <person name="Kiptoo M.K."/>
            <person name="Kinyua J.G."/>
            <person name="Lagat N."/>
            <person name="Muriuki J."/>
            <person name="Mwangi J."/>
            <person name="Pelle R."/>
            <person name="Muigai A."/>
            <person name="Carter J."/>
            <person name="Yamada R."/>
            <person name="Mpoke S."/>
        </authorList>
    </citation>
    <scope>NUCLEOTIDE SEQUENCE</scope>
    <source>
        <strain evidence="1">MYSL032</strain>
    </source>
</reference>
<gene>
    <name evidence="1" type="primary">pol</name>
</gene>
<sequence>SSYFILKLSWNDGQYIITHMTMGSNFTMRWQVKAAWLVGRISNRIWGFPYNPQSQGVGGKSMESRIKENHRDRVREQGWNTLKQAGTNGQYSFTILKGRGGLG</sequence>
<name>Q3S7T7_HV1</name>
<feature type="non-terminal residue" evidence="1">
    <location>
        <position position="103"/>
    </location>
</feature>
<evidence type="ECO:0000313" key="1">
    <source>
        <dbReference type="EMBL" id="AAZ91569.1"/>
    </source>
</evidence>
<accession>Q3S7T7</accession>